<evidence type="ECO:0000256" key="3">
    <source>
        <dbReference type="ARBA" id="ARBA00012438"/>
    </source>
</evidence>
<dbReference type="InterPro" id="IPR036097">
    <property type="entry name" value="HisK_dim/P_sf"/>
</dbReference>
<keyword evidence="5" id="KW-0808">Transferase</keyword>
<dbReference type="GO" id="GO:0005886">
    <property type="term" value="C:plasma membrane"/>
    <property type="evidence" value="ECO:0007669"/>
    <property type="project" value="UniProtKB-SubCell"/>
</dbReference>
<dbReference type="InterPro" id="IPR001610">
    <property type="entry name" value="PAC"/>
</dbReference>
<dbReference type="PRINTS" id="PR00344">
    <property type="entry name" value="BCTRLSENSOR"/>
</dbReference>
<dbReference type="InterPro" id="IPR035965">
    <property type="entry name" value="PAS-like_dom_sf"/>
</dbReference>
<dbReference type="InterPro" id="IPR003594">
    <property type="entry name" value="HATPase_dom"/>
</dbReference>
<feature type="transmembrane region" description="Helical" evidence="10">
    <location>
        <begin position="6"/>
        <end position="23"/>
    </location>
</feature>
<evidence type="ECO:0000256" key="10">
    <source>
        <dbReference type="SAM" id="Phobius"/>
    </source>
</evidence>
<evidence type="ECO:0000256" key="9">
    <source>
        <dbReference type="ARBA" id="ARBA00023012"/>
    </source>
</evidence>
<dbReference type="GO" id="GO:0006355">
    <property type="term" value="P:regulation of DNA-templated transcription"/>
    <property type="evidence" value="ECO:0007669"/>
    <property type="project" value="InterPro"/>
</dbReference>
<evidence type="ECO:0000256" key="2">
    <source>
        <dbReference type="ARBA" id="ARBA00004236"/>
    </source>
</evidence>
<accession>A0A7W7HVD4</accession>
<feature type="domain" description="PAC" evidence="13">
    <location>
        <begin position="569"/>
        <end position="621"/>
    </location>
</feature>
<evidence type="ECO:0000256" key="6">
    <source>
        <dbReference type="ARBA" id="ARBA00022741"/>
    </source>
</evidence>
<dbReference type="PROSITE" id="PS50112">
    <property type="entry name" value="PAS"/>
    <property type="match status" value="2"/>
</dbReference>
<evidence type="ECO:0000256" key="8">
    <source>
        <dbReference type="ARBA" id="ARBA00022840"/>
    </source>
</evidence>
<keyword evidence="15" id="KW-1185">Reference proteome</keyword>
<dbReference type="Pfam" id="PF02518">
    <property type="entry name" value="HATPase_c"/>
    <property type="match status" value="2"/>
</dbReference>
<evidence type="ECO:0000313" key="15">
    <source>
        <dbReference type="Proteomes" id="UP000578112"/>
    </source>
</evidence>
<evidence type="ECO:0000256" key="7">
    <source>
        <dbReference type="ARBA" id="ARBA00022777"/>
    </source>
</evidence>
<dbReference type="Gene3D" id="1.10.287.130">
    <property type="match status" value="1"/>
</dbReference>
<dbReference type="AlphaFoldDB" id="A0A7W7HVD4"/>
<comment type="catalytic activity">
    <reaction evidence="1">
        <text>ATP + protein L-histidine = ADP + protein N-phospho-L-histidine.</text>
        <dbReference type="EC" id="2.7.13.3"/>
    </reaction>
</comment>
<evidence type="ECO:0000256" key="1">
    <source>
        <dbReference type="ARBA" id="ARBA00000085"/>
    </source>
</evidence>
<dbReference type="NCBIfam" id="TIGR00229">
    <property type="entry name" value="sensory_box"/>
    <property type="match status" value="3"/>
</dbReference>
<feature type="transmembrane region" description="Helical" evidence="10">
    <location>
        <begin position="115"/>
        <end position="138"/>
    </location>
</feature>
<reference evidence="14 15" key="1">
    <citation type="submission" date="2020-08" db="EMBL/GenBank/DDBJ databases">
        <title>Sequencing the genomes of 1000 actinobacteria strains.</title>
        <authorList>
            <person name="Klenk H.-P."/>
        </authorList>
    </citation>
    <scope>NUCLEOTIDE SEQUENCE [LARGE SCALE GENOMIC DNA]</scope>
    <source>
        <strain evidence="14 15">DSM 43149</strain>
    </source>
</reference>
<keyword evidence="9" id="KW-0902">Two-component regulatory system</keyword>
<dbReference type="InterPro" id="IPR000014">
    <property type="entry name" value="PAS"/>
</dbReference>
<dbReference type="CDD" id="cd00130">
    <property type="entry name" value="PAS"/>
    <property type="match status" value="1"/>
</dbReference>
<dbReference type="EMBL" id="JACHNH010000001">
    <property type="protein sequence ID" value="MBB4761491.1"/>
    <property type="molecule type" value="Genomic_DNA"/>
</dbReference>
<name>A0A7W7HVD4_9ACTN</name>
<proteinExistence type="predicted"/>
<evidence type="ECO:0000256" key="5">
    <source>
        <dbReference type="ARBA" id="ARBA00022679"/>
    </source>
</evidence>
<gene>
    <name evidence="14" type="ORF">BJ971_002047</name>
</gene>
<dbReference type="PANTHER" id="PTHR43065:SF50">
    <property type="entry name" value="HISTIDINE KINASE"/>
    <property type="match status" value="1"/>
</dbReference>
<dbReference type="InterPro" id="IPR005467">
    <property type="entry name" value="His_kinase_dom"/>
</dbReference>
<dbReference type="PANTHER" id="PTHR43065">
    <property type="entry name" value="SENSOR HISTIDINE KINASE"/>
    <property type="match status" value="1"/>
</dbReference>
<feature type="transmembrane region" description="Helical" evidence="10">
    <location>
        <begin position="82"/>
        <end position="103"/>
    </location>
</feature>
<keyword evidence="7" id="KW-0418">Kinase</keyword>
<dbReference type="Gene3D" id="3.30.565.10">
    <property type="entry name" value="Histidine kinase-like ATPase, C-terminal domain"/>
    <property type="match status" value="2"/>
</dbReference>
<feature type="domain" description="PAS" evidence="12">
    <location>
        <begin position="742"/>
        <end position="794"/>
    </location>
</feature>
<dbReference type="Pfam" id="PF08448">
    <property type="entry name" value="PAS_4"/>
    <property type="match status" value="2"/>
</dbReference>
<dbReference type="Pfam" id="PF00989">
    <property type="entry name" value="PAS"/>
    <property type="match status" value="1"/>
</dbReference>
<dbReference type="SMART" id="SM00387">
    <property type="entry name" value="HATPase_c"/>
    <property type="match status" value="2"/>
</dbReference>
<keyword evidence="8" id="KW-0067">ATP-binding</keyword>
<feature type="domain" description="Histidine kinase" evidence="11">
    <location>
        <begin position="296"/>
        <end position="517"/>
    </location>
</feature>
<dbReference type="GO" id="GO:0000155">
    <property type="term" value="F:phosphorelay sensor kinase activity"/>
    <property type="evidence" value="ECO:0007669"/>
    <property type="project" value="InterPro"/>
</dbReference>
<dbReference type="PROSITE" id="PS50109">
    <property type="entry name" value="HIS_KIN"/>
    <property type="match status" value="2"/>
</dbReference>
<comment type="subcellular location">
    <subcellularLocation>
        <location evidence="2">Cell membrane</location>
    </subcellularLocation>
</comment>
<dbReference type="InterPro" id="IPR036890">
    <property type="entry name" value="HATPase_C_sf"/>
</dbReference>
<evidence type="ECO:0000313" key="14">
    <source>
        <dbReference type="EMBL" id="MBB4761491.1"/>
    </source>
</evidence>
<dbReference type="InterPro" id="IPR013767">
    <property type="entry name" value="PAS_fold"/>
</dbReference>
<dbReference type="SMART" id="SM00388">
    <property type="entry name" value="HisKA"/>
    <property type="match status" value="2"/>
</dbReference>
<feature type="transmembrane region" description="Helical" evidence="10">
    <location>
        <begin position="44"/>
        <end position="62"/>
    </location>
</feature>
<feature type="domain" description="Histidine kinase" evidence="11">
    <location>
        <begin position="887"/>
        <end position="1138"/>
    </location>
</feature>
<sequence>MTLSVLIFFLLITLASMAGKVAYSRDSADRKRLAATSRRRRAENVVILVGTAAACLAGFGYTDRLPLSFVLLGWSVLVATLISWPFVLLHNCVVTVIAVRYTLDGSGPFAHVTEPIVQVAIVLLFLALVIVVGLALALGRDERAALVVALARGKAELVTEQERTAAHSALLAAIIDTMAGGLMVVEPDGYVSLRNPAATELLGPFRNIRNTGFRHLHLDGTPYAIHERLSTRAMGGENVRGEDVLVQQPGTGHEHIVRVNASPLPRPDGTCSAVVLVHDVTAERRHRDELTKFAGVVAHDLLNPLACFCGWTAAARDSLSDLPPHPGLDQALDDLARSDRAAARMRELIDGQLAYATAHKGEVSPVPVDLTALAADIAVARSDSAVAVGEPEPRFTVGDLPPVQADPVLLRQLMDNVIGNAIKYTSPGTAPALTITASRTGDTVMICIADNGIGIPPGQHEAIFENFHRAHPDSGYHGTGLGLAICKRIVERHGGTIAASDNPGGGSCFTFTLPAAAATAGGPVLARARRLPAGDRWHKAGAAGSQRAARARAAGTRLLKDACRAGGEIALDLRLRRADGVYRWFRLLGAPARDDHGRPVKWFGAATEIDEREAAEPLDRAQQEAVTLLETVQSCAPIGWGFGDREFRYVRVNERLAAINGVPAEDHAGRQIAEVVPDYWPHIEPVYRRVLETGEPASHRAVTAATTAGPARWQVNYYPLRVAGELVGVGFVVVDLTEITAAEAFRAAVMDHMAEGLFTTDDEGRVNSVNRAATEMLGWTENKLMGRSLHDVVHSAPDGNGHSAQECPLAVSGADGEQAGDCEDRYVRNDGSVLEVAHSVSPLPVGAPVAGTVVVFRDITDLKQRQRLQIEGSHHQKLEALGRLSAGLAHEINTPIQFVGDNTRFLAEACQTMLELLLVYRECMGVDSEGRLPWEERKRRAQEAEAKADIEYLAEEVPGAVEQSLEGIDRVASLVRAMKAFSYKDTTEHSYADLNEGIRTTVIVARNEVKYVADVVLDLGELPDVLCNLGDLNKVFLNLLVNAADAMPEGGKRGEIKLTTRVEGPMVVLSFADNGTGIPEEIRKTIFDPFFTTKEVGKGTGQGLALARAVCEKHGGTIEVNSEVGVGTEFVLRLPISGKRGGPA</sequence>
<keyword evidence="10" id="KW-0812">Transmembrane</keyword>
<feature type="domain" description="PAS" evidence="12">
    <location>
        <begin position="167"/>
        <end position="203"/>
    </location>
</feature>
<dbReference type="InterPro" id="IPR003661">
    <property type="entry name" value="HisK_dim/P_dom"/>
</dbReference>
<dbReference type="InterPro" id="IPR004358">
    <property type="entry name" value="Sig_transdc_His_kin-like_C"/>
</dbReference>
<comment type="caution">
    <text evidence="14">The sequence shown here is derived from an EMBL/GenBank/DDBJ whole genome shotgun (WGS) entry which is preliminary data.</text>
</comment>
<keyword evidence="10" id="KW-1133">Transmembrane helix</keyword>
<dbReference type="EC" id="2.7.13.3" evidence="3"/>
<dbReference type="SMART" id="SM00086">
    <property type="entry name" value="PAC"/>
    <property type="match status" value="2"/>
</dbReference>
<organism evidence="14 15">
    <name type="scientific">Actinoplanes digitatis</name>
    <dbReference type="NCBI Taxonomy" id="1868"/>
    <lineage>
        <taxon>Bacteria</taxon>
        <taxon>Bacillati</taxon>
        <taxon>Actinomycetota</taxon>
        <taxon>Actinomycetes</taxon>
        <taxon>Micromonosporales</taxon>
        <taxon>Micromonosporaceae</taxon>
        <taxon>Actinoplanes</taxon>
    </lineage>
</organism>
<evidence type="ECO:0000256" key="4">
    <source>
        <dbReference type="ARBA" id="ARBA00022553"/>
    </source>
</evidence>
<dbReference type="RefSeq" id="WP_184991919.1">
    <property type="nucleotide sequence ID" value="NZ_BOMK01000001.1"/>
</dbReference>
<dbReference type="InterPro" id="IPR000700">
    <property type="entry name" value="PAS-assoc_C"/>
</dbReference>
<dbReference type="InterPro" id="IPR013656">
    <property type="entry name" value="PAS_4"/>
</dbReference>
<dbReference type="Gene3D" id="3.30.450.20">
    <property type="entry name" value="PAS domain"/>
    <property type="match status" value="4"/>
</dbReference>
<keyword evidence="10" id="KW-0472">Membrane</keyword>
<dbReference type="SMART" id="SM00091">
    <property type="entry name" value="PAS"/>
    <property type="match status" value="3"/>
</dbReference>
<protein>
    <recommendedName>
        <fullName evidence="3">histidine kinase</fullName>
        <ecNumber evidence="3">2.7.13.3</ecNumber>
    </recommendedName>
</protein>
<evidence type="ECO:0000259" key="13">
    <source>
        <dbReference type="PROSITE" id="PS50113"/>
    </source>
</evidence>
<dbReference type="SUPFAM" id="SSF55785">
    <property type="entry name" value="PYP-like sensor domain (PAS domain)"/>
    <property type="match status" value="4"/>
</dbReference>
<dbReference type="GO" id="GO:0005524">
    <property type="term" value="F:ATP binding"/>
    <property type="evidence" value="ECO:0007669"/>
    <property type="project" value="UniProtKB-KW"/>
</dbReference>
<dbReference type="FunFam" id="3.30.565.10:FF:000006">
    <property type="entry name" value="Sensor histidine kinase WalK"/>
    <property type="match status" value="1"/>
</dbReference>
<dbReference type="Proteomes" id="UP000578112">
    <property type="component" value="Unassembled WGS sequence"/>
</dbReference>
<evidence type="ECO:0000259" key="12">
    <source>
        <dbReference type="PROSITE" id="PS50112"/>
    </source>
</evidence>
<evidence type="ECO:0000259" key="11">
    <source>
        <dbReference type="PROSITE" id="PS50109"/>
    </source>
</evidence>
<dbReference type="SUPFAM" id="SSF47384">
    <property type="entry name" value="Homodimeric domain of signal transducing histidine kinase"/>
    <property type="match status" value="1"/>
</dbReference>
<dbReference type="PROSITE" id="PS50113">
    <property type="entry name" value="PAC"/>
    <property type="match status" value="1"/>
</dbReference>
<keyword evidence="6" id="KW-0547">Nucleotide-binding</keyword>
<keyword evidence="4" id="KW-0597">Phosphoprotein</keyword>
<dbReference type="SUPFAM" id="SSF55874">
    <property type="entry name" value="ATPase domain of HSP90 chaperone/DNA topoisomerase II/histidine kinase"/>
    <property type="match status" value="2"/>
</dbReference>